<proteinExistence type="predicted"/>
<evidence type="ECO:0000313" key="2">
    <source>
        <dbReference type="Proteomes" id="UP000028073"/>
    </source>
</evidence>
<accession>A0A081NFL5</accession>
<dbReference type="AlphaFoldDB" id="A0A081NFL5"/>
<keyword evidence="2" id="KW-1185">Reference proteome</keyword>
<comment type="caution">
    <text evidence="1">The sequence shown here is derived from an EMBL/GenBank/DDBJ whole genome shotgun (WGS) entry which is preliminary data.</text>
</comment>
<dbReference type="EMBL" id="JOKH01000003">
    <property type="protein sequence ID" value="KEQ17238.1"/>
    <property type="molecule type" value="Genomic_DNA"/>
</dbReference>
<gene>
    <name evidence="1" type="ORF">GZ78_15520</name>
</gene>
<protein>
    <recommendedName>
        <fullName evidence="3">Right handed beta helix domain-containing protein</fullName>
    </recommendedName>
</protein>
<evidence type="ECO:0000313" key="1">
    <source>
        <dbReference type="EMBL" id="KEQ17238.1"/>
    </source>
</evidence>
<evidence type="ECO:0008006" key="3">
    <source>
        <dbReference type="Google" id="ProtNLM"/>
    </source>
</evidence>
<sequence length="463" mass="50801">MAIPDQTENRNTCLKYTEDQIHHLQPDQRLDDAVDELPANHLLIIPARPRTTPYEISKALKPKGASGLMSDGAGDEGLFFIAPASDFDIGDDSIYCLLDFSQNNNITGLAIDSGQFNLTESSSFNTTTAPKVLAYSRGSSQFDISRLGMIGRPGLKALVWVDNTGAENIASEGKYRISRSWFELEGNEYGVLLEGGPDENAHKEVDIKHNVTRVTEEAAGMSCQRGMHLKHVYGQIEHNDFYMDGNNANKGHTRALLALENLHNASRTERSKVAENYFHSLSTTRWPSVCAMQFLQTSDHDLEVHVFANSITDNLTRACGNSPSVGKQVETEENYGPVPLEEVITWAEFFDPGSSPTSLTAWPRMGTCITPLFPTLNLNETIENEGASFWSKGCGLSSKTKRADFNLTLKYDGPKCPDCNKRSDTWKAAAIASFVVNGLQALGYVAIGIVAISCKAGAYTKIE</sequence>
<organism evidence="1 2">
    <name type="scientific">Endozoicomonas numazuensis</name>
    <dbReference type="NCBI Taxonomy" id="1137799"/>
    <lineage>
        <taxon>Bacteria</taxon>
        <taxon>Pseudomonadati</taxon>
        <taxon>Pseudomonadota</taxon>
        <taxon>Gammaproteobacteria</taxon>
        <taxon>Oceanospirillales</taxon>
        <taxon>Endozoicomonadaceae</taxon>
        <taxon>Endozoicomonas</taxon>
    </lineage>
</organism>
<dbReference type="Proteomes" id="UP000028073">
    <property type="component" value="Unassembled WGS sequence"/>
</dbReference>
<reference evidence="1 2" key="1">
    <citation type="submission" date="2014-06" db="EMBL/GenBank/DDBJ databases">
        <title>Whole Genome Sequences of Three Symbiotic Endozoicomonas Bacteria.</title>
        <authorList>
            <person name="Neave M.J."/>
            <person name="Apprill A."/>
            <person name="Voolstra C.R."/>
        </authorList>
    </citation>
    <scope>NUCLEOTIDE SEQUENCE [LARGE SCALE GENOMIC DNA]</scope>
    <source>
        <strain evidence="1 2">DSM 25634</strain>
    </source>
</reference>
<name>A0A081NFL5_9GAMM</name>